<organism evidence="8 9">
    <name type="scientific">Candidatus Woesebacteria bacterium RIFCSPHIGHO2_01_FULL_44_21</name>
    <dbReference type="NCBI Taxonomy" id="1802503"/>
    <lineage>
        <taxon>Bacteria</taxon>
        <taxon>Candidatus Woeseibacteriota</taxon>
    </lineage>
</organism>
<dbReference type="GO" id="GO:0046872">
    <property type="term" value="F:metal ion binding"/>
    <property type="evidence" value="ECO:0007669"/>
    <property type="project" value="UniProtKB-KW"/>
</dbReference>
<dbReference type="Proteomes" id="UP000178870">
    <property type="component" value="Unassembled WGS sequence"/>
</dbReference>
<dbReference type="AlphaFoldDB" id="A0A1F7YV76"/>
<dbReference type="InterPro" id="IPR011057">
    <property type="entry name" value="Mss4-like_sf"/>
</dbReference>
<comment type="cofactor">
    <cofactor evidence="1">
        <name>Zn(2+)</name>
        <dbReference type="ChEBI" id="CHEBI:29105"/>
    </cofactor>
</comment>
<reference evidence="8 9" key="1">
    <citation type="journal article" date="2016" name="Nat. Commun.">
        <title>Thousands of microbial genomes shed light on interconnected biogeochemical processes in an aquifer system.</title>
        <authorList>
            <person name="Anantharaman K."/>
            <person name="Brown C.T."/>
            <person name="Hug L.A."/>
            <person name="Sharon I."/>
            <person name="Castelle C.J."/>
            <person name="Probst A.J."/>
            <person name="Thomas B.C."/>
            <person name="Singh A."/>
            <person name="Wilkins M.J."/>
            <person name="Karaoz U."/>
            <person name="Brodie E.L."/>
            <person name="Williams K.H."/>
            <person name="Hubbard S.S."/>
            <person name="Banfield J.F."/>
        </authorList>
    </citation>
    <scope>NUCLEOTIDE SEQUENCE [LARGE SCALE GENOMIC DNA]</scope>
</reference>
<dbReference type="PANTHER" id="PTHR46081:SF8">
    <property type="entry name" value="PEPTIDE METHIONINE SULFOXIDE REDUCTASE 2"/>
    <property type="match status" value="1"/>
</dbReference>
<comment type="caution">
    <text evidence="8">The sequence shown here is derived from an EMBL/GenBank/DDBJ whole genome shotgun (WGS) entry which is preliminary data.</text>
</comment>
<dbReference type="PANTHER" id="PTHR46081">
    <property type="entry name" value="PEPTIDE METHIONINE SULFOXIDE REDUCTASE 2"/>
    <property type="match status" value="1"/>
</dbReference>
<evidence type="ECO:0000256" key="3">
    <source>
        <dbReference type="ARBA" id="ARBA00022723"/>
    </source>
</evidence>
<dbReference type="EC" id="1.8.4.12" evidence="2"/>
<comment type="catalytic activity">
    <reaction evidence="6">
        <text>L-methionyl-[protein] + [thioredoxin]-disulfide + H2O = L-methionyl-(R)-S-oxide-[protein] + [thioredoxin]-dithiol</text>
        <dbReference type="Rhea" id="RHEA:24164"/>
        <dbReference type="Rhea" id="RHEA-COMP:10698"/>
        <dbReference type="Rhea" id="RHEA-COMP:10700"/>
        <dbReference type="Rhea" id="RHEA-COMP:12313"/>
        <dbReference type="Rhea" id="RHEA-COMP:12314"/>
        <dbReference type="ChEBI" id="CHEBI:15377"/>
        <dbReference type="ChEBI" id="CHEBI:16044"/>
        <dbReference type="ChEBI" id="CHEBI:29950"/>
        <dbReference type="ChEBI" id="CHEBI:45764"/>
        <dbReference type="ChEBI" id="CHEBI:50058"/>
        <dbReference type="EC" id="1.8.4.12"/>
    </reaction>
</comment>
<evidence type="ECO:0000256" key="1">
    <source>
        <dbReference type="ARBA" id="ARBA00001947"/>
    </source>
</evidence>
<evidence type="ECO:0000313" key="9">
    <source>
        <dbReference type="Proteomes" id="UP000178870"/>
    </source>
</evidence>
<dbReference type="Gene3D" id="2.170.150.20">
    <property type="entry name" value="Peptide methionine sulfoxide reductase"/>
    <property type="match status" value="1"/>
</dbReference>
<feature type="domain" description="MsrB" evidence="7">
    <location>
        <begin position="1"/>
        <end position="119"/>
    </location>
</feature>
<keyword evidence="3" id="KW-0479">Metal-binding</keyword>
<dbReference type="NCBIfam" id="TIGR00357">
    <property type="entry name" value="peptide-methionine (R)-S-oxide reductase MsrB"/>
    <property type="match status" value="1"/>
</dbReference>
<dbReference type="GO" id="GO:0006979">
    <property type="term" value="P:response to oxidative stress"/>
    <property type="evidence" value="ECO:0007669"/>
    <property type="project" value="InterPro"/>
</dbReference>
<dbReference type="GO" id="GO:0033743">
    <property type="term" value="F:peptide-methionine (R)-S-oxide reductase activity"/>
    <property type="evidence" value="ECO:0007669"/>
    <property type="project" value="UniProtKB-EC"/>
</dbReference>
<evidence type="ECO:0000256" key="4">
    <source>
        <dbReference type="ARBA" id="ARBA00022833"/>
    </source>
</evidence>
<accession>A0A1F7YV76</accession>
<dbReference type="SUPFAM" id="SSF51316">
    <property type="entry name" value="Mss4-like"/>
    <property type="match status" value="1"/>
</dbReference>
<proteinExistence type="predicted"/>
<name>A0A1F7YV76_9BACT</name>
<evidence type="ECO:0000313" key="8">
    <source>
        <dbReference type="EMBL" id="OGM31147.1"/>
    </source>
</evidence>
<keyword evidence="5" id="KW-0560">Oxidoreductase</keyword>
<dbReference type="Pfam" id="PF01641">
    <property type="entry name" value="SelR"/>
    <property type="match status" value="1"/>
</dbReference>
<evidence type="ECO:0000259" key="7">
    <source>
        <dbReference type="PROSITE" id="PS51790"/>
    </source>
</evidence>
<dbReference type="GO" id="GO:0030091">
    <property type="term" value="P:protein repair"/>
    <property type="evidence" value="ECO:0007669"/>
    <property type="project" value="InterPro"/>
</dbReference>
<keyword evidence="4" id="KW-0862">Zinc</keyword>
<evidence type="ECO:0000256" key="5">
    <source>
        <dbReference type="ARBA" id="ARBA00023002"/>
    </source>
</evidence>
<dbReference type="PROSITE" id="PS51790">
    <property type="entry name" value="MSRB"/>
    <property type="match status" value="1"/>
</dbReference>
<dbReference type="EMBL" id="MGGP01000029">
    <property type="protein sequence ID" value="OGM31147.1"/>
    <property type="molecule type" value="Genomic_DNA"/>
</dbReference>
<evidence type="ECO:0000256" key="6">
    <source>
        <dbReference type="ARBA" id="ARBA00048488"/>
    </source>
</evidence>
<sequence length="129" mass="14698">MAFNKLTSEEKHVIENKGTERPYTGEYDDFYKEGIYICRRCNNPLFESKAKFDAACGWPAFDAHFKGAVKWLPDVDGQRTEIQCANCGAHLGHVFEGEKMTEKDTRHCVNSLSIKFIPKGQKIPEVLKP</sequence>
<evidence type="ECO:0000256" key="2">
    <source>
        <dbReference type="ARBA" id="ARBA00012499"/>
    </source>
</evidence>
<gene>
    <name evidence="8" type="ORF">A2803_01580</name>
</gene>
<protein>
    <recommendedName>
        <fullName evidence="2">peptide-methionine (R)-S-oxide reductase</fullName>
        <ecNumber evidence="2">1.8.4.12</ecNumber>
    </recommendedName>
</protein>
<dbReference type="InterPro" id="IPR002579">
    <property type="entry name" value="Met_Sox_Rdtase_MsrB_dom"/>
</dbReference>
<dbReference type="InterPro" id="IPR028427">
    <property type="entry name" value="Met_Sox_Rdtase_MsrB"/>
</dbReference>
<dbReference type="NCBIfam" id="NF004036">
    <property type="entry name" value="PRK05508.1"/>
    <property type="match status" value="1"/>
</dbReference>